<feature type="transmembrane region" description="Helical" evidence="5">
    <location>
        <begin position="2891"/>
        <end position="2911"/>
    </location>
</feature>
<dbReference type="InterPro" id="IPR000742">
    <property type="entry name" value="EGF"/>
</dbReference>
<dbReference type="GO" id="GO:0000139">
    <property type="term" value="C:Golgi membrane"/>
    <property type="evidence" value="ECO:0007669"/>
    <property type="project" value="TreeGrafter"/>
</dbReference>
<evidence type="ECO:0000256" key="1">
    <source>
        <dbReference type="ARBA" id="ARBA00022670"/>
    </source>
</evidence>
<keyword evidence="4" id="KW-1015">Disulfide bond</keyword>
<evidence type="ECO:0000256" key="4">
    <source>
        <dbReference type="ARBA" id="ARBA00023157"/>
    </source>
</evidence>
<feature type="domain" description="TNFR-Cys" evidence="7">
    <location>
        <begin position="603"/>
        <end position="639"/>
    </location>
</feature>
<dbReference type="InterPro" id="IPR013320">
    <property type="entry name" value="ConA-like_dom_sf"/>
</dbReference>
<keyword evidence="1" id="KW-0645">Protease</keyword>
<dbReference type="SMART" id="SM00261">
    <property type="entry name" value="FU"/>
    <property type="match status" value="7"/>
</dbReference>
<feature type="transmembrane region" description="Helical" evidence="5">
    <location>
        <begin position="2776"/>
        <end position="2801"/>
    </location>
</feature>
<dbReference type="CDD" id="cd00064">
    <property type="entry name" value="FU"/>
    <property type="match status" value="2"/>
</dbReference>
<feature type="transmembrane region" description="Helical" evidence="5">
    <location>
        <begin position="2923"/>
        <end position="2941"/>
    </location>
</feature>
<proteinExistence type="predicted"/>
<reference evidence="8" key="1">
    <citation type="submission" date="2021-09" db="EMBL/GenBank/DDBJ databases">
        <authorList>
            <consortium name="AG Swart"/>
            <person name="Singh M."/>
            <person name="Singh A."/>
            <person name="Seah K."/>
            <person name="Emmerich C."/>
        </authorList>
    </citation>
    <scope>NUCLEOTIDE SEQUENCE</scope>
    <source>
        <strain evidence="8">ATCC30299</strain>
    </source>
</reference>
<keyword evidence="5" id="KW-1133">Transmembrane helix</keyword>
<accession>A0AAU9K818</accession>
<dbReference type="SUPFAM" id="SSF49899">
    <property type="entry name" value="Concanavalin A-like lectins/glucanases"/>
    <property type="match status" value="6"/>
</dbReference>
<keyword evidence="2" id="KW-0378">Hydrolase</keyword>
<comment type="caution">
    <text evidence="8">The sequence shown here is derived from an EMBL/GenBank/DDBJ whole genome shotgun (WGS) entry which is preliminary data.</text>
</comment>
<dbReference type="PANTHER" id="PTHR42884">
    <property type="entry name" value="PROPROTEIN CONVERTASE SUBTILISIN/KEXIN-RELATED"/>
    <property type="match status" value="1"/>
</dbReference>
<gene>
    <name evidence="8" type="ORF">BSTOLATCC_MIC63360</name>
</gene>
<dbReference type="Pfam" id="PF13385">
    <property type="entry name" value="Laminin_G_3"/>
    <property type="match status" value="4"/>
</dbReference>
<feature type="transmembrane region" description="Helical" evidence="5">
    <location>
        <begin position="2737"/>
        <end position="2755"/>
    </location>
</feature>
<feature type="transmembrane region" description="Helical" evidence="5">
    <location>
        <begin position="2953"/>
        <end position="2975"/>
    </location>
</feature>
<dbReference type="InterPro" id="IPR009030">
    <property type="entry name" value="Growth_fac_rcpt_cys_sf"/>
</dbReference>
<feature type="transmembrane region" description="Helical" evidence="5">
    <location>
        <begin position="2807"/>
        <end position="2830"/>
    </location>
</feature>
<sequence>MILILLFFTRLWLTFCCCPYNSNDYGAFGCACKSGIKYYADDKICLAGCPSLFSSSHNSFWDTYFCNAPSGDSAILFTLPFSTVQDVTGTYIASSTGSADQFTNPSSVPYNSATRTSPLPTIDRGFYFATTSGIRSSSSYTPALYFTLNMWIMPLSSGEILNVIAGSTQYLRIYADSSNVYKLAANIYDDNGNAKSIAGTATSAYTSSWHSASIVLDQTDCDTVDVSFYIGNSGVGTTVINNAEARFTVATYVWKIGSVAGGDSFRGFIYWLQARSDTTRTYGTTSPIINCVNNQYWTGSACGNCDSSCPTWPWCVRGTDCSICQTVDCSACSGYSLSMCSACYTGIAPGCCDTYGTTCTQTWSNTACSSGKVRIGGVCLYACPYGFGNCAAVSSAVLTADFTGAFTGSYGTALITAISSSSYNYWSSAESSDPFPAKNRGLYFNSNQYLAGSINLSNTWSMSTWVYAISGTLVSHSSNKLTIDSSGYIIFYLEKWDASSGSWSATQTITSNTWSYVSYTVGFSNKITTVTPYLNNAAAASTSITNFVFRLPSGGTLYIGKGSSNFKGFIAHFMLWQVAISDFSAYSSIGTLTGGTVSTLWPCDYSEYYDGTNCASCLGTCTMGCTRGTSCYICDDFLCTQCTSFASGTCTSCVTNAAGSPCTCNSGYYQPTNQAVCSPCYNGCTHCIDSSYYSCTSCSSTYFLYNSMICLLSCPSGYTENSSTKNCDFSSTTGLSLSLYDKIMLHSVSGVIIGNSMSNYYPSYDSNDPYPAYLRGYYFTGTTYMSSYTVIGPYFTVSIWVYPTAAGTILAKTVSGNEIFCLEILSGSGYPKLSLILKDSSSFSVTLSENALNGSWNYIAFAGTIDASHKTTVSSYFNSLTKETGSSSNVMYFQDRSANYLYIGTKATTTSGFIGFLYDLNIYNVENLHYSDYTTSSCISSCSSCPIDHNCPDNAPITQYYDGSTYSNCMGSCTQGCRYADTCRLCKTKQCYECTFFSGSCSSCITNAEADGSGGCQCKTNAFWHSSTATCDFCDALCSVCKQTTYFECTTCVTGKQIVDIICLNDCPYGYGTSCSSVTTAVIDQLFDTDFQGSYGIFTTGASSSTYQHFNSPETYDPIPTYARGLYFDGNMYLLSSVSVYLSHSFSMGAWIYVATNGDLLQKQTRLTVSSTGAITALMEDSAQATSTQTLSPTSSFTGWTYLSLAIYYTSNASILSIYINGVSAGSTTISGKIYRDQASTNLQLGKGSSSGFVGFIYYFQLWNIQISDFLTIISGFTFCASGASCLWECSISTYKNGASCSACNSCNKGCVRASTCNVCDDLLCSVCSGFGSGKCSQCVSNASGAPAPCVCDLGYWTSNDGFSCQPCYTGCSQCTGLTYQKCTACFSGYFFFAPTGQCLTECPTGYSANSAGKTCDWSSDLGIGLDLTDQVHLDTVSGFNVGSVSTNAYPDWNLDAKDPIPSYKRGYYFYLSNYLSSTVMMSPSFTISLWTKPLTAGILMTKYTTSGIFKATIDSSGYPLLSIVFSDSSTATLTTSTSVINSWNFLAFTGQVQTDGKTKLSLYINTAAFSDITTTALIYFKDTNAGTLYIGNDETFGTSGLYGFLARLYIYNTDTYHSYDYSSSCNTGCSVCPLNNQCLSECDFDKYPDSCTACLTGCNQGCVSDLTCRLCRDKECHSCTTFSGECASCITNAHKPVDHCVCNTNAVWVSSSQSCELCNTICGTCSTVDYNGCLTCTAGYYLIQSLCMTFCPTGYVINGSNCDTDPAYTDFLVFNLMPHQIKDIVLDLASSIPVLTGKDNKFYPTYDATDPIAAIYRGYYFSGSAYMQLPPYTGTGSPLLTFSPKFTISAWINPVSDTGVIFSKQTDNGGFEKFVSLELVSKYPSLTLTLQDSNAITYTSALSLVEAGLSQWNFISAISDISATPQQIIKFTTNTYTDISSNQHPSWLNDLQSSFIITIGASYLDSTTLTSFFNGFLWDLKIYNTITVSSLTSSSCNGCSLCPIDNSNTCLENCLISKYWNGYSCDSCLSGCSSVGCVRRDKNCNLCQDVICEICDDYTSTCISCRTHASLVGSSCQCSDGYYWNSGNEICELCDISCKTCTSPNFLDCLTCASGYYMASGICGTSCPLGYEKKSGDCIRVQEKIFDLDLNSLNGVIYDKASSIPVVTGSTKQFYPDYETDDPIPAYLRGFWFNGQTSILRLPEYSNYASPRLVIAPTFTISIWLNIESPYSSILSKHNISDGYSTLYSVNLMDSKPIFLSNLGLLPIFYICDGSLKNNEWSHVVFTLDTTSNGYNKLSCYVNGISYPSSLTGYGAFLDSGPHTTMTIGAQTSSSAIYNFYQGFIYSIQMFNLAKSVSSLSTTSCTETCSVCPTSQICIPNCKINQYWSGPAYNKCYQCNTKCKKTCRDWKPTCSLCSNLLCDVCTDYSASGCSTCKENAINPDSCICDLNYALDSSNNNTCIPLEAGGFRGSDGKFYSCPSYCTYCASLTSCSACVENASLNNNLCYCNLGYNGIKTCSLVPFSAWLTVLSDNSLYLTFSESLANVLTIKDFTITIESQGKVSYKMEQVNSTSYYLSLSISEEVSKGSLVILTFWDLAQVRSVSNGVLNSSDISAALNSYDPAPYSSAVAAVAAQAKAGVQAAVSGAIALSVVNPSPSSLWSMINTLQILSYLTLSGIPFTNKMSTFLNNLNSFNIMPNVFSYIIDKNEGNIPYSQAKEFGYDSDLILITTGNDFTLILASLSAFPVIFFFSRCSYRWIGKKFMKTVKAYQFSFYLRFWIQSYLELGAAASIGLVTFGFSNMTQITNVIICIIIYISLVVTPPAYFWFSYKNRNRIQSREKTFTALFSSFFYEFRTDRGLLATQYYFVFFLRRFIYIINLVFLRDYPQTEVTINIVLSLMTLMHLILFWPFEDSVLQVCNVLTETLILLIMSSTSVYLFNLDQEIISEFESVIVAIAITVMGIQAFASIAIFARTLYEIIRHKLTKAGIVRRNIRMYKPHLKKVKK</sequence>
<evidence type="ECO:0000259" key="7">
    <source>
        <dbReference type="PROSITE" id="PS00652"/>
    </source>
</evidence>
<evidence type="ECO:0000256" key="5">
    <source>
        <dbReference type="SAM" id="Phobius"/>
    </source>
</evidence>
<evidence type="ECO:0000256" key="6">
    <source>
        <dbReference type="SAM" id="SignalP"/>
    </source>
</evidence>
<dbReference type="SMART" id="SM00181">
    <property type="entry name" value="EGF"/>
    <property type="match status" value="6"/>
</dbReference>
<name>A0AAU9K818_9CILI</name>
<keyword evidence="6" id="KW-0732">Signal</keyword>
<keyword evidence="3" id="KW-0720">Serine protease</keyword>
<dbReference type="Proteomes" id="UP001162131">
    <property type="component" value="Unassembled WGS sequence"/>
</dbReference>
<dbReference type="InterPro" id="IPR001368">
    <property type="entry name" value="TNFR/NGFR_Cys_rich_reg"/>
</dbReference>
<dbReference type="GO" id="GO:0004252">
    <property type="term" value="F:serine-type endopeptidase activity"/>
    <property type="evidence" value="ECO:0007669"/>
    <property type="project" value="TreeGrafter"/>
</dbReference>
<dbReference type="InterPro" id="IPR006212">
    <property type="entry name" value="Furin_repeat"/>
</dbReference>
<feature type="signal peptide" evidence="6">
    <location>
        <begin position="1"/>
        <end position="16"/>
    </location>
</feature>
<feature type="chain" id="PRO_5043986865" description="TNFR-Cys domain-containing protein" evidence="6">
    <location>
        <begin position="17"/>
        <end position="3008"/>
    </location>
</feature>
<feature type="domain" description="TNFR-Cys" evidence="7">
    <location>
        <begin position="1290"/>
        <end position="1325"/>
    </location>
</feature>
<dbReference type="Gene3D" id="2.60.120.200">
    <property type="match status" value="6"/>
</dbReference>
<dbReference type="PANTHER" id="PTHR42884:SF31">
    <property type="entry name" value="PROPROTEIN CONVERTASE SUBTILISIN_KEXIN TYPE 5"/>
    <property type="match status" value="1"/>
</dbReference>
<dbReference type="SUPFAM" id="SSF57184">
    <property type="entry name" value="Growth factor receptor domain"/>
    <property type="match status" value="5"/>
</dbReference>
<dbReference type="EMBL" id="CAJZBQ010000061">
    <property type="protein sequence ID" value="CAG9335152.1"/>
    <property type="molecule type" value="Genomic_DNA"/>
</dbReference>
<evidence type="ECO:0000256" key="2">
    <source>
        <dbReference type="ARBA" id="ARBA00022801"/>
    </source>
</evidence>
<keyword evidence="9" id="KW-1185">Reference proteome</keyword>
<dbReference type="GO" id="GO:0005802">
    <property type="term" value="C:trans-Golgi network"/>
    <property type="evidence" value="ECO:0007669"/>
    <property type="project" value="TreeGrafter"/>
</dbReference>
<organism evidence="8 9">
    <name type="scientific">Blepharisma stoltei</name>
    <dbReference type="NCBI Taxonomy" id="1481888"/>
    <lineage>
        <taxon>Eukaryota</taxon>
        <taxon>Sar</taxon>
        <taxon>Alveolata</taxon>
        <taxon>Ciliophora</taxon>
        <taxon>Postciliodesmatophora</taxon>
        <taxon>Heterotrichea</taxon>
        <taxon>Heterotrichida</taxon>
        <taxon>Blepharismidae</taxon>
        <taxon>Blepharisma</taxon>
    </lineage>
</organism>
<dbReference type="Gene3D" id="2.10.220.10">
    <property type="entry name" value="Hormone Receptor, Insulin-like Growth Factor Receptor 1, Chain A, domain 2"/>
    <property type="match status" value="4"/>
</dbReference>
<dbReference type="PROSITE" id="PS00652">
    <property type="entry name" value="TNFR_NGFR_1"/>
    <property type="match status" value="3"/>
</dbReference>
<evidence type="ECO:0000256" key="3">
    <source>
        <dbReference type="ARBA" id="ARBA00022825"/>
    </source>
</evidence>
<keyword evidence="5" id="KW-0812">Transmembrane</keyword>
<evidence type="ECO:0000313" key="9">
    <source>
        <dbReference type="Proteomes" id="UP001162131"/>
    </source>
</evidence>
<protein>
    <recommendedName>
        <fullName evidence="7">TNFR-Cys domain-containing protein</fullName>
    </recommendedName>
</protein>
<feature type="domain" description="TNFR-Cys" evidence="7">
    <location>
        <begin position="2383"/>
        <end position="2423"/>
    </location>
</feature>
<dbReference type="GO" id="GO:0016486">
    <property type="term" value="P:peptide hormone processing"/>
    <property type="evidence" value="ECO:0007669"/>
    <property type="project" value="TreeGrafter"/>
</dbReference>
<evidence type="ECO:0000313" key="8">
    <source>
        <dbReference type="EMBL" id="CAG9335152.1"/>
    </source>
</evidence>
<keyword evidence="5" id="KW-0472">Membrane</keyword>
<feature type="transmembrane region" description="Helical" evidence="5">
    <location>
        <begin position="2867"/>
        <end position="2885"/>
    </location>
</feature>